<dbReference type="PROSITE" id="PS50893">
    <property type="entry name" value="ABC_TRANSPORTER_2"/>
    <property type="match status" value="1"/>
</dbReference>
<dbReference type="SUPFAM" id="SSF52540">
    <property type="entry name" value="P-loop containing nucleoside triphosphate hydrolases"/>
    <property type="match status" value="1"/>
</dbReference>
<feature type="transmembrane region" description="Helical" evidence="7">
    <location>
        <begin position="232"/>
        <end position="256"/>
    </location>
</feature>
<organism evidence="10 11">
    <name type="scientific">Rhodovibrio salinarum</name>
    <dbReference type="NCBI Taxonomy" id="1087"/>
    <lineage>
        <taxon>Bacteria</taxon>
        <taxon>Pseudomonadati</taxon>
        <taxon>Pseudomonadota</taxon>
        <taxon>Alphaproteobacteria</taxon>
        <taxon>Rhodospirillales</taxon>
        <taxon>Rhodovibrionaceae</taxon>
        <taxon>Rhodovibrio</taxon>
    </lineage>
</organism>
<feature type="domain" description="ABC transmembrane type-1" evidence="9">
    <location>
        <begin position="12"/>
        <end position="291"/>
    </location>
</feature>
<protein>
    <submittedName>
        <fullName evidence="10">Cyclic peptide transporter</fullName>
    </submittedName>
</protein>
<accession>A0A934V157</accession>
<dbReference type="InterPro" id="IPR039421">
    <property type="entry name" value="Type_1_exporter"/>
</dbReference>
<evidence type="ECO:0000313" key="10">
    <source>
        <dbReference type="EMBL" id="MBK1699102.1"/>
    </source>
</evidence>
<name>A0A934V157_9PROT</name>
<keyword evidence="4" id="KW-0067">ATP-binding</keyword>
<dbReference type="InterPro" id="IPR036640">
    <property type="entry name" value="ABC1_TM_sf"/>
</dbReference>
<dbReference type="Pfam" id="PF00005">
    <property type="entry name" value="ABC_tran"/>
    <property type="match status" value="1"/>
</dbReference>
<proteinExistence type="predicted"/>
<dbReference type="Proteomes" id="UP000778970">
    <property type="component" value="Unassembled WGS sequence"/>
</dbReference>
<feature type="transmembrane region" description="Helical" evidence="7">
    <location>
        <begin position="51"/>
        <end position="75"/>
    </location>
</feature>
<dbReference type="GO" id="GO:0140359">
    <property type="term" value="F:ABC-type transporter activity"/>
    <property type="evidence" value="ECO:0007669"/>
    <property type="project" value="InterPro"/>
</dbReference>
<reference evidence="10" key="2">
    <citation type="journal article" date="2020" name="Microorganisms">
        <title>Osmotic Adaptation and Compatible Solute Biosynthesis of Phototrophic Bacteria as Revealed from Genome Analyses.</title>
        <authorList>
            <person name="Imhoff J.F."/>
            <person name="Rahn T."/>
            <person name="Kunzel S."/>
            <person name="Keller A."/>
            <person name="Neulinger S.C."/>
        </authorList>
    </citation>
    <scope>NUCLEOTIDE SEQUENCE</scope>
    <source>
        <strain evidence="10">DSM 9154</strain>
    </source>
</reference>
<dbReference type="GO" id="GO:0034040">
    <property type="term" value="F:ATPase-coupled lipid transmembrane transporter activity"/>
    <property type="evidence" value="ECO:0007669"/>
    <property type="project" value="TreeGrafter"/>
</dbReference>
<dbReference type="NCBIfam" id="TIGR01194">
    <property type="entry name" value="cyc_pep_trnsptr"/>
    <property type="match status" value="1"/>
</dbReference>
<dbReference type="GO" id="GO:0005886">
    <property type="term" value="C:plasma membrane"/>
    <property type="evidence" value="ECO:0007669"/>
    <property type="project" value="UniProtKB-SubCell"/>
</dbReference>
<comment type="subcellular location">
    <subcellularLocation>
        <location evidence="1">Cell membrane</location>
        <topology evidence="1">Multi-pass membrane protein</topology>
    </subcellularLocation>
</comment>
<keyword evidence="6 7" id="KW-0472">Membrane</keyword>
<keyword evidence="5 7" id="KW-1133">Transmembrane helix</keyword>
<comment type="caution">
    <text evidence="10">The sequence shown here is derived from an EMBL/GenBank/DDBJ whole genome shotgun (WGS) entry which is preliminary data.</text>
</comment>
<sequence>MKGIVGLLRPFAGILLLAVVCGACASIGTVALLSVINQTLHTAGAWPRQLALGFAGLCLVTLAGRVASDICINIVGQRLVARVRGQLARQILSAPIDALERFRSHRLMPVLTHDVDMISDVAFVFAGFVISLAVVLGCLVYMAVLSVPLFVLTLCLLAMGTAVQYRITRRGIRGFWTARQHEDELHKAYRVLSDGAKELRLNLTRRAQLLDGQIEPTIARIRDVNQRAINTFVIGNAVGSALFFLVIGALFGWAAWIEPIPAEVLSGYVLVLLYMKGPVDQVLQSLANVTRAKVAFEKIADLSARFASPEPHLAARAADAEPAVPEVIRLVGVSYRFPKTEGTDPFVLGPIDLTVRAGEILFVVGENGSGKTTLLKLLMALYPPSEGQVLWDGAPVSASDRDHYRQLFTTVFSDHHLFEQLPENDPELAADAQAYLERLELAHKVRLNEGRFSTLDLSSGQRRRLALVQGYLERRPIMVFDEWAADQDPAFRQIFYRELLPDLQRQGKTLIVISHDERYFDVADRVVRLRDGRVV</sequence>
<dbReference type="AlphaFoldDB" id="A0A934V157"/>
<dbReference type="SMART" id="SM00382">
    <property type="entry name" value="AAA"/>
    <property type="match status" value="1"/>
</dbReference>
<dbReference type="EMBL" id="NRRE01000034">
    <property type="protein sequence ID" value="MBK1699102.1"/>
    <property type="molecule type" value="Genomic_DNA"/>
</dbReference>
<keyword evidence="11" id="KW-1185">Reference proteome</keyword>
<evidence type="ECO:0000256" key="2">
    <source>
        <dbReference type="ARBA" id="ARBA00022692"/>
    </source>
</evidence>
<feature type="transmembrane region" description="Helical" evidence="7">
    <location>
        <begin position="149"/>
        <end position="167"/>
    </location>
</feature>
<evidence type="ECO:0000256" key="3">
    <source>
        <dbReference type="ARBA" id="ARBA00022741"/>
    </source>
</evidence>
<dbReference type="InterPro" id="IPR003593">
    <property type="entry name" value="AAA+_ATPase"/>
</dbReference>
<dbReference type="Gene3D" id="3.40.50.300">
    <property type="entry name" value="P-loop containing nucleotide triphosphate hydrolases"/>
    <property type="match status" value="1"/>
</dbReference>
<dbReference type="Gene3D" id="1.20.1560.10">
    <property type="entry name" value="ABC transporter type 1, transmembrane domain"/>
    <property type="match status" value="1"/>
</dbReference>
<dbReference type="GO" id="GO:0005524">
    <property type="term" value="F:ATP binding"/>
    <property type="evidence" value="ECO:0007669"/>
    <property type="project" value="UniProtKB-KW"/>
</dbReference>
<dbReference type="PROSITE" id="PS00211">
    <property type="entry name" value="ABC_TRANSPORTER_1"/>
    <property type="match status" value="1"/>
</dbReference>
<dbReference type="Pfam" id="PF00664">
    <property type="entry name" value="ABC_membrane"/>
    <property type="match status" value="1"/>
</dbReference>
<dbReference type="InterPro" id="IPR027417">
    <property type="entry name" value="P-loop_NTPase"/>
</dbReference>
<dbReference type="PROSITE" id="PS50929">
    <property type="entry name" value="ABC_TM1F"/>
    <property type="match status" value="1"/>
</dbReference>
<gene>
    <name evidence="10" type="ORF">CKO21_17805</name>
</gene>
<evidence type="ECO:0000256" key="5">
    <source>
        <dbReference type="ARBA" id="ARBA00022989"/>
    </source>
</evidence>
<evidence type="ECO:0000313" key="11">
    <source>
        <dbReference type="Proteomes" id="UP000778970"/>
    </source>
</evidence>
<evidence type="ECO:0000259" key="8">
    <source>
        <dbReference type="PROSITE" id="PS50893"/>
    </source>
</evidence>
<keyword evidence="2 7" id="KW-0812">Transmembrane</keyword>
<dbReference type="PANTHER" id="PTHR24221">
    <property type="entry name" value="ATP-BINDING CASSETTE SUB-FAMILY B"/>
    <property type="match status" value="1"/>
</dbReference>
<dbReference type="InterPro" id="IPR011527">
    <property type="entry name" value="ABC1_TM_dom"/>
</dbReference>
<evidence type="ECO:0000256" key="7">
    <source>
        <dbReference type="SAM" id="Phobius"/>
    </source>
</evidence>
<dbReference type="PANTHER" id="PTHR24221:SF654">
    <property type="entry name" value="ATP-BINDING CASSETTE SUB-FAMILY B MEMBER 6"/>
    <property type="match status" value="1"/>
</dbReference>
<dbReference type="InterPro" id="IPR017871">
    <property type="entry name" value="ABC_transporter-like_CS"/>
</dbReference>
<dbReference type="CDD" id="cd03228">
    <property type="entry name" value="ABCC_MRP_Like"/>
    <property type="match status" value="1"/>
</dbReference>
<dbReference type="InterPro" id="IPR005898">
    <property type="entry name" value="Cyc_pep_transpt_SyrD/YojI"/>
</dbReference>
<feature type="transmembrane region" description="Helical" evidence="7">
    <location>
        <begin position="12"/>
        <end position="36"/>
    </location>
</feature>
<dbReference type="GO" id="GO:0015833">
    <property type="term" value="P:peptide transport"/>
    <property type="evidence" value="ECO:0007669"/>
    <property type="project" value="InterPro"/>
</dbReference>
<keyword evidence="3" id="KW-0547">Nucleotide-binding</keyword>
<evidence type="ECO:0000256" key="1">
    <source>
        <dbReference type="ARBA" id="ARBA00004651"/>
    </source>
</evidence>
<dbReference type="SUPFAM" id="SSF90123">
    <property type="entry name" value="ABC transporter transmembrane region"/>
    <property type="match status" value="1"/>
</dbReference>
<feature type="domain" description="ABC transporter" evidence="8">
    <location>
        <begin position="328"/>
        <end position="535"/>
    </location>
</feature>
<dbReference type="InterPro" id="IPR003439">
    <property type="entry name" value="ABC_transporter-like_ATP-bd"/>
</dbReference>
<dbReference type="GO" id="GO:0016887">
    <property type="term" value="F:ATP hydrolysis activity"/>
    <property type="evidence" value="ECO:0007669"/>
    <property type="project" value="InterPro"/>
</dbReference>
<dbReference type="GO" id="GO:1904680">
    <property type="term" value="F:peptide transmembrane transporter activity"/>
    <property type="evidence" value="ECO:0007669"/>
    <property type="project" value="InterPro"/>
</dbReference>
<evidence type="ECO:0000256" key="6">
    <source>
        <dbReference type="ARBA" id="ARBA00023136"/>
    </source>
</evidence>
<feature type="transmembrane region" description="Helical" evidence="7">
    <location>
        <begin position="121"/>
        <end position="143"/>
    </location>
</feature>
<evidence type="ECO:0000259" key="9">
    <source>
        <dbReference type="PROSITE" id="PS50929"/>
    </source>
</evidence>
<reference evidence="10" key="1">
    <citation type="submission" date="2017-08" db="EMBL/GenBank/DDBJ databases">
        <authorList>
            <person name="Imhoff J.F."/>
            <person name="Rahn T."/>
            <person name="Kuenzel S."/>
            <person name="Neulinger S.C."/>
        </authorList>
    </citation>
    <scope>NUCLEOTIDE SEQUENCE</scope>
    <source>
        <strain evidence="10">DSM 9154</strain>
    </source>
</reference>
<evidence type="ECO:0000256" key="4">
    <source>
        <dbReference type="ARBA" id="ARBA00022840"/>
    </source>
</evidence>
<dbReference type="RefSeq" id="WP_027287110.1">
    <property type="nucleotide sequence ID" value="NZ_NRRE01000034.1"/>
</dbReference>